<keyword evidence="2" id="KW-1185">Reference proteome</keyword>
<gene>
    <name evidence="1" type="ORF">BDN70DRAFT_373863</name>
</gene>
<reference evidence="1" key="1">
    <citation type="submission" date="2020-11" db="EMBL/GenBank/DDBJ databases">
        <authorList>
            <consortium name="DOE Joint Genome Institute"/>
            <person name="Ahrendt S."/>
            <person name="Riley R."/>
            <person name="Andreopoulos W."/>
            <person name="Labutti K."/>
            <person name="Pangilinan J."/>
            <person name="Ruiz-Duenas F.J."/>
            <person name="Barrasa J.M."/>
            <person name="Sanchez-Garcia M."/>
            <person name="Camarero S."/>
            <person name="Miyauchi S."/>
            <person name="Serrano A."/>
            <person name="Linde D."/>
            <person name="Babiker R."/>
            <person name="Drula E."/>
            <person name="Ayuso-Fernandez I."/>
            <person name="Pacheco R."/>
            <person name="Padilla G."/>
            <person name="Ferreira P."/>
            <person name="Barriuso J."/>
            <person name="Kellner H."/>
            <person name="Castanera R."/>
            <person name="Alfaro M."/>
            <person name="Ramirez L."/>
            <person name="Pisabarro A.G."/>
            <person name="Kuo A."/>
            <person name="Tritt A."/>
            <person name="Lipzen A."/>
            <person name="He G."/>
            <person name="Yan M."/>
            <person name="Ng V."/>
            <person name="Cullen D."/>
            <person name="Martin F."/>
            <person name="Rosso M.-N."/>
            <person name="Henrissat B."/>
            <person name="Hibbett D."/>
            <person name="Martinez A.T."/>
            <person name="Grigoriev I.V."/>
        </authorList>
    </citation>
    <scope>NUCLEOTIDE SEQUENCE</scope>
    <source>
        <strain evidence="1">CIRM-BRFM 674</strain>
    </source>
</reference>
<proteinExistence type="predicted"/>
<organism evidence="1 2">
    <name type="scientific">Pholiota conissans</name>
    <dbReference type="NCBI Taxonomy" id="109636"/>
    <lineage>
        <taxon>Eukaryota</taxon>
        <taxon>Fungi</taxon>
        <taxon>Dikarya</taxon>
        <taxon>Basidiomycota</taxon>
        <taxon>Agaricomycotina</taxon>
        <taxon>Agaricomycetes</taxon>
        <taxon>Agaricomycetidae</taxon>
        <taxon>Agaricales</taxon>
        <taxon>Agaricineae</taxon>
        <taxon>Strophariaceae</taxon>
        <taxon>Pholiota</taxon>
    </lineage>
</organism>
<sequence length="207" mass="22300">MFPAPPNFSAAVHPLPSYSYTPSTSFPNVPTVPQQPFLTQDPHQLSQSQADLGSPEAFKENLQVVLEQVLQVQEFARRALTCMYVGVIARLSVCGGCGSDAAILYDRQNAYQTGNSRQNTDATLTRLKQMLALVIETMRQSGVGALPVLQTIDGMPPAVPTEAELLASTAQNLSTLYQKLQRSQDSAAVAANLLSMDHPAGRVGSQR</sequence>
<name>A0A9P6D4B7_9AGAR</name>
<dbReference type="OrthoDB" id="3203574at2759"/>
<accession>A0A9P6D4B7</accession>
<dbReference type="AlphaFoldDB" id="A0A9P6D4B7"/>
<evidence type="ECO:0000313" key="2">
    <source>
        <dbReference type="Proteomes" id="UP000807469"/>
    </source>
</evidence>
<protein>
    <submittedName>
        <fullName evidence="1">Uncharacterized protein</fullName>
    </submittedName>
</protein>
<comment type="caution">
    <text evidence="1">The sequence shown here is derived from an EMBL/GenBank/DDBJ whole genome shotgun (WGS) entry which is preliminary data.</text>
</comment>
<dbReference type="Proteomes" id="UP000807469">
    <property type="component" value="Unassembled WGS sequence"/>
</dbReference>
<evidence type="ECO:0000313" key="1">
    <source>
        <dbReference type="EMBL" id="KAF9482950.1"/>
    </source>
</evidence>
<dbReference type="EMBL" id="MU155159">
    <property type="protein sequence ID" value="KAF9482950.1"/>
    <property type="molecule type" value="Genomic_DNA"/>
</dbReference>